<protein>
    <submittedName>
        <fullName evidence="1">Uncharacterized protein</fullName>
    </submittedName>
</protein>
<dbReference type="Proteomes" id="UP000250780">
    <property type="component" value="Unassembled WGS sequence"/>
</dbReference>
<evidence type="ECO:0000313" key="1">
    <source>
        <dbReference type="EMBL" id="SPX11853.1"/>
    </source>
</evidence>
<name>A0A2X1N2J0_ECOLX</name>
<sequence>MLGRQRLPQHIFFVIRLELVNQTYSNDVISAYTECFSEVIFVKQVDFVINESRHIFVK</sequence>
<reference evidence="1 2" key="1">
    <citation type="submission" date="2018-06" db="EMBL/GenBank/DDBJ databases">
        <authorList>
            <consortium name="Pathogen Informatics"/>
            <person name="Doyle S."/>
        </authorList>
    </citation>
    <scope>NUCLEOTIDE SEQUENCE [LARGE SCALE GENOMIC DNA]</scope>
    <source>
        <strain evidence="1 2">NCTC9073</strain>
    </source>
</reference>
<evidence type="ECO:0000313" key="2">
    <source>
        <dbReference type="Proteomes" id="UP000250780"/>
    </source>
</evidence>
<proteinExistence type="predicted"/>
<accession>A0A2X1N2J0</accession>
<organism evidence="1 2">
    <name type="scientific">Escherichia coli</name>
    <dbReference type="NCBI Taxonomy" id="562"/>
    <lineage>
        <taxon>Bacteria</taxon>
        <taxon>Pseudomonadati</taxon>
        <taxon>Pseudomonadota</taxon>
        <taxon>Gammaproteobacteria</taxon>
        <taxon>Enterobacterales</taxon>
        <taxon>Enterobacteriaceae</taxon>
        <taxon>Escherichia</taxon>
    </lineage>
</organism>
<dbReference type="EMBL" id="UASD01000008">
    <property type="protein sequence ID" value="SPX11853.1"/>
    <property type="molecule type" value="Genomic_DNA"/>
</dbReference>
<dbReference type="AlphaFoldDB" id="A0A2X1N2J0"/>
<gene>
    <name evidence="1" type="ORF">NCTC9073_03198</name>
</gene>